<gene>
    <name evidence="2" type="ORF">JOD64_006297</name>
</gene>
<organism evidence="2 3">
    <name type="scientific">Micromonospora luteifusca</name>
    <dbReference type="NCBI Taxonomy" id="709860"/>
    <lineage>
        <taxon>Bacteria</taxon>
        <taxon>Bacillati</taxon>
        <taxon>Actinomycetota</taxon>
        <taxon>Actinomycetes</taxon>
        <taxon>Micromonosporales</taxon>
        <taxon>Micromonosporaceae</taxon>
        <taxon>Micromonospora</taxon>
    </lineage>
</organism>
<reference evidence="2 3" key="1">
    <citation type="submission" date="2021-01" db="EMBL/GenBank/DDBJ databases">
        <title>Sequencing the genomes of 1000 actinobacteria strains.</title>
        <authorList>
            <person name="Klenk H.-P."/>
        </authorList>
    </citation>
    <scope>NUCLEOTIDE SEQUENCE [LARGE SCALE GENOMIC DNA]</scope>
    <source>
        <strain evidence="2 3">DSM 100204</strain>
    </source>
</reference>
<sequence>MTDAWEAAVEAQIRGAVQRGEFDDLPGMGKPIPGRGAPYDESWWIKSFLEREALPSDLLLPTPLQLRRRVEQVPDEVRDLPTEQSVRDFVAQLNAQIVAWLRNPDGPRVAVRPVNADEVVRHWRAGRARREQLAPATEPVTAAPARRPRRGWWLRWRRRG</sequence>
<dbReference type="InterPro" id="IPR018961">
    <property type="entry name" value="DnaJ_homolog_subfam-C_membr-28"/>
</dbReference>
<evidence type="ECO:0000259" key="1">
    <source>
        <dbReference type="Pfam" id="PF09350"/>
    </source>
</evidence>
<proteinExistence type="predicted"/>
<evidence type="ECO:0000313" key="3">
    <source>
        <dbReference type="Proteomes" id="UP000764837"/>
    </source>
</evidence>
<keyword evidence="3" id="KW-1185">Reference proteome</keyword>
<name>A0ABS2M3P6_9ACTN</name>
<dbReference type="EMBL" id="JAFBBP010000001">
    <property type="protein sequence ID" value="MBM7495075.1"/>
    <property type="molecule type" value="Genomic_DNA"/>
</dbReference>
<dbReference type="Proteomes" id="UP000764837">
    <property type="component" value="Unassembled WGS sequence"/>
</dbReference>
<dbReference type="Pfam" id="PF09350">
    <property type="entry name" value="DJC28_CD"/>
    <property type="match status" value="1"/>
</dbReference>
<protein>
    <recommendedName>
        <fullName evidence="1">DnaJ homologue subfamily C member 28 conserved domain-containing protein</fullName>
    </recommendedName>
</protein>
<evidence type="ECO:0000313" key="2">
    <source>
        <dbReference type="EMBL" id="MBM7495075.1"/>
    </source>
</evidence>
<comment type="caution">
    <text evidence="2">The sequence shown here is derived from an EMBL/GenBank/DDBJ whole genome shotgun (WGS) entry which is preliminary data.</text>
</comment>
<feature type="domain" description="DnaJ homologue subfamily C member 28 conserved" evidence="1">
    <location>
        <begin position="9"/>
        <end position="78"/>
    </location>
</feature>
<accession>A0ABS2M3P6</accession>
<dbReference type="RefSeq" id="WP_204945571.1">
    <property type="nucleotide sequence ID" value="NZ_JAFBBP010000001.1"/>
</dbReference>